<keyword evidence="2" id="KW-1185">Reference proteome</keyword>
<dbReference type="Proteomes" id="UP001157006">
    <property type="component" value="Chromosome 1L"/>
</dbReference>
<protein>
    <submittedName>
        <fullName evidence="1">Uncharacterized protein</fullName>
    </submittedName>
</protein>
<proteinExistence type="predicted"/>
<dbReference type="AlphaFoldDB" id="A0AAV0YVU8"/>
<reference evidence="1 2" key="1">
    <citation type="submission" date="2023-01" db="EMBL/GenBank/DDBJ databases">
        <authorList>
            <person name="Kreplak J."/>
        </authorList>
    </citation>
    <scope>NUCLEOTIDE SEQUENCE [LARGE SCALE GENOMIC DNA]</scope>
</reference>
<name>A0AAV0YVU8_VICFA</name>
<evidence type="ECO:0000313" key="1">
    <source>
        <dbReference type="EMBL" id="CAI8588122.1"/>
    </source>
</evidence>
<organism evidence="1 2">
    <name type="scientific">Vicia faba</name>
    <name type="common">Broad bean</name>
    <name type="synonym">Faba vulgaris</name>
    <dbReference type="NCBI Taxonomy" id="3906"/>
    <lineage>
        <taxon>Eukaryota</taxon>
        <taxon>Viridiplantae</taxon>
        <taxon>Streptophyta</taxon>
        <taxon>Embryophyta</taxon>
        <taxon>Tracheophyta</taxon>
        <taxon>Spermatophyta</taxon>
        <taxon>Magnoliopsida</taxon>
        <taxon>eudicotyledons</taxon>
        <taxon>Gunneridae</taxon>
        <taxon>Pentapetalae</taxon>
        <taxon>rosids</taxon>
        <taxon>fabids</taxon>
        <taxon>Fabales</taxon>
        <taxon>Fabaceae</taxon>
        <taxon>Papilionoideae</taxon>
        <taxon>50 kb inversion clade</taxon>
        <taxon>NPAAA clade</taxon>
        <taxon>Hologalegina</taxon>
        <taxon>IRL clade</taxon>
        <taxon>Fabeae</taxon>
        <taxon>Vicia</taxon>
    </lineage>
</organism>
<evidence type="ECO:0000313" key="2">
    <source>
        <dbReference type="Proteomes" id="UP001157006"/>
    </source>
</evidence>
<dbReference type="EMBL" id="OX451736">
    <property type="protein sequence ID" value="CAI8588122.1"/>
    <property type="molecule type" value="Genomic_DNA"/>
</dbReference>
<gene>
    <name evidence="1" type="ORF">VFH_I332400</name>
</gene>
<sequence length="188" mass="21873">MKISQLSRQVDALPSSNGVFIGNTIYNPKNETCKALESWYGRNNNLEKEEIMEEVEVDNEQEVNENTSDSSFRGVINDQLIDRNSPSRRTKKHVLNDHSPELPHYIKSHYTIRKKKPKEENEVGNFYPVRRKRNKLNMVVDMKGDTENSLILRRPFLAIGKALIDMESSELMLQFNNEHVTFNAYELT</sequence>
<accession>A0AAV0YVU8</accession>